<protein>
    <submittedName>
        <fullName evidence="2">Uncharacterized protein</fullName>
    </submittedName>
</protein>
<organism evidence="2 3">
    <name type="scientific">Solanum verrucosum</name>
    <dbReference type="NCBI Taxonomy" id="315347"/>
    <lineage>
        <taxon>Eukaryota</taxon>
        <taxon>Viridiplantae</taxon>
        <taxon>Streptophyta</taxon>
        <taxon>Embryophyta</taxon>
        <taxon>Tracheophyta</taxon>
        <taxon>Spermatophyta</taxon>
        <taxon>Magnoliopsida</taxon>
        <taxon>eudicotyledons</taxon>
        <taxon>Gunneridae</taxon>
        <taxon>Pentapetalae</taxon>
        <taxon>asterids</taxon>
        <taxon>lamiids</taxon>
        <taxon>Solanales</taxon>
        <taxon>Solanaceae</taxon>
        <taxon>Solanoideae</taxon>
        <taxon>Solaneae</taxon>
        <taxon>Solanum</taxon>
    </lineage>
</organism>
<keyword evidence="3" id="KW-1185">Reference proteome</keyword>
<name>A0AAF0ZSX1_SOLVR</name>
<dbReference type="EMBL" id="CP133621">
    <property type="protein sequence ID" value="WMV51032.1"/>
    <property type="molecule type" value="Genomic_DNA"/>
</dbReference>
<sequence>MSAKITQLTSALAESERRRVAKQQSMSATIQQIKEQVLNLARRPTTPFAPEDTDDDDNEEEDDFVDCTYVSFMNFLKF</sequence>
<feature type="region of interest" description="Disordered" evidence="1">
    <location>
        <begin position="41"/>
        <end position="61"/>
    </location>
</feature>
<feature type="compositionally biased region" description="Acidic residues" evidence="1">
    <location>
        <begin position="51"/>
        <end position="61"/>
    </location>
</feature>
<dbReference type="Proteomes" id="UP001234989">
    <property type="component" value="Chromosome 10"/>
</dbReference>
<evidence type="ECO:0000313" key="2">
    <source>
        <dbReference type="EMBL" id="WMV51032.1"/>
    </source>
</evidence>
<accession>A0AAF0ZSX1</accession>
<dbReference type="AlphaFoldDB" id="A0AAF0ZSX1"/>
<evidence type="ECO:0000256" key="1">
    <source>
        <dbReference type="SAM" id="MobiDB-lite"/>
    </source>
</evidence>
<evidence type="ECO:0000313" key="3">
    <source>
        <dbReference type="Proteomes" id="UP001234989"/>
    </source>
</evidence>
<gene>
    <name evidence="2" type="ORF">MTR67_044417</name>
</gene>
<reference evidence="2" key="1">
    <citation type="submission" date="2023-08" db="EMBL/GenBank/DDBJ databases">
        <title>A de novo genome assembly of Solanum verrucosum Schlechtendal, a Mexican diploid species geographically isolated from the other diploid A-genome species in potato relatives.</title>
        <authorList>
            <person name="Hosaka K."/>
        </authorList>
    </citation>
    <scope>NUCLEOTIDE SEQUENCE</scope>
    <source>
        <tissue evidence="2">Young leaves</tissue>
    </source>
</reference>
<proteinExistence type="predicted"/>